<dbReference type="InterPro" id="IPR007110">
    <property type="entry name" value="Ig-like_dom"/>
</dbReference>
<evidence type="ECO:0000313" key="6">
    <source>
        <dbReference type="Proteomes" id="UP000735302"/>
    </source>
</evidence>
<reference evidence="5 6" key="1">
    <citation type="journal article" date="2021" name="Elife">
        <title>Chloroplast acquisition without the gene transfer in kleptoplastic sea slugs, Plakobranchus ocellatus.</title>
        <authorList>
            <person name="Maeda T."/>
            <person name="Takahashi S."/>
            <person name="Yoshida T."/>
            <person name="Shimamura S."/>
            <person name="Takaki Y."/>
            <person name="Nagai Y."/>
            <person name="Toyoda A."/>
            <person name="Suzuki Y."/>
            <person name="Arimoto A."/>
            <person name="Ishii H."/>
            <person name="Satoh N."/>
            <person name="Nishiyama T."/>
            <person name="Hasebe M."/>
            <person name="Maruyama T."/>
            <person name="Minagawa J."/>
            <person name="Obokata J."/>
            <person name="Shigenobu S."/>
        </authorList>
    </citation>
    <scope>NUCLEOTIDE SEQUENCE [LARGE SCALE GENOMIC DNA]</scope>
</reference>
<feature type="chain" id="PRO_5043708139" evidence="3">
    <location>
        <begin position="25"/>
        <end position="604"/>
    </location>
</feature>
<keyword evidence="2" id="KW-1133">Transmembrane helix</keyword>
<evidence type="ECO:0000256" key="3">
    <source>
        <dbReference type="SAM" id="SignalP"/>
    </source>
</evidence>
<protein>
    <submittedName>
        <fullName evidence="5">Sushi, von Willebrand factor type a, egf and pentraxin domain-containing protein 1</fullName>
    </submittedName>
</protein>
<keyword evidence="1" id="KW-1015">Disulfide bond</keyword>
<gene>
    <name evidence="5" type="ORF">PoB_007113300</name>
</gene>
<dbReference type="Pfam" id="PF13895">
    <property type="entry name" value="Ig_2"/>
    <property type="match status" value="1"/>
</dbReference>
<feature type="signal peptide" evidence="3">
    <location>
        <begin position="1"/>
        <end position="24"/>
    </location>
</feature>
<name>A0AAV4DK27_9GAST</name>
<keyword evidence="3" id="KW-0732">Signal</keyword>
<evidence type="ECO:0000256" key="1">
    <source>
        <dbReference type="ARBA" id="ARBA00023157"/>
    </source>
</evidence>
<keyword evidence="2" id="KW-0812">Transmembrane</keyword>
<dbReference type="CDD" id="cd00054">
    <property type="entry name" value="EGF_CA"/>
    <property type="match status" value="1"/>
</dbReference>
<organism evidence="5 6">
    <name type="scientific">Plakobranchus ocellatus</name>
    <dbReference type="NCBI Taxonomy" id="259542"/>
    <lineage>
        <taxon>Eukaryota</taxon>
        <taxon>Metazoa</taxon>
        <taxon>Spiralia</taxon>
        <taxon>Lophotrochozoa</taxon>
        <taxon>Mollusca</taxon>
        <taxon>Gastropoda</taxon>
        <taxon>Heterobranchia</taxon>
        <taxon>Euthyneura</taxon>
        <taxon>Panpulmonata</taxon>
        <taxon>Sacoglossa</taxon>
        <taxon>Placobranchoidea</taxon>
        <taxon>Plakobranchidae</taxon>
        <taxon>Plakobranchus</taxon>
    </lineage>
</organism>
<dbReference type="InterPro" id="IPR001881">
    <property type="entry name" value="EGF-like_Ca-bd_dom"/>
</dbReference>
<dbReference type="GO" id="GO:0005509">
    <property type="term" value="F:calcium ion binding"/>
    <property type="evidence" value="ECO:0007669"/>
    <property type="project" value="InterPro"/>
</dbReference>
<evidence type="ECO:0000259" key="4">
    <source>
        <dbReference type="PROSITE" id="PS50835"/>
    </source>
</evidence>
<dbReference type="InterPro" id="IPR013783">
    <property type="entry name" value="Ig-like_fold"/>
</dbReference>
<evidence type="ECO:0000256" key="2">
    <source>
        <dbReference type="SAM" id="Phobius"/>
    </source>
</evidence>
<dbReference type="EMBL" id="BLXT01007982">
    <property type="protein sequence ID" value="GFO44628.1"/>
    <property type="molecule type" value="Genomic_DNA"/>
</dbReference>
<sequence length="604" mass="66897">MSKICNSLKCLAAFLSLSLLRIEVQIVLLYGEIQDTTQENNGTVNVSELRTSRKRRKNCKYWFNTCTLETNLSSELCQPSSPYTDGCCDERNHFLCEDVDECVTDTLSCDLSSWWPCQVNATCVNTIGSHLCFLPAPHIDIYEVSNTSVLMACASCDQCIKTVNASSFYITYTWFLGDVEYMIDQSNFITVDVSQETAVFKCMMTVNGTVSDNSSEAYVDSFVKEEVTICSFEENFNRSETPSTFSYTDTPKAVTYKNNSTTISYDAATTPFHRDTKASIYTGNFVNKSTITSSTYRTATRNFNNIDTTINSLNNIDHSNIYKGATTIRDNKQISTEIPHIDLATNIPYKDPTTSSDNGHTSTKGPYISPTIDNTTNIYYKNLATLSINHKDTTDAPHRDHTTSISSASVTNGQVDYQLLLVSSLEKVPKGHPVLLNCSSSHSVSKVSYTWIQDGSIIDTAGESLIRIDAFESINEGAYECRINGTALGEPVRTLFSNTVTLRLMGRFETCPCSCSNTTIVVNMTNAQLQASVRTIQKELEMDKSRLQATVSRKISTPDSRPASQLMGVCSILFIAAIAAFVISFDLLGACAHLCTVMQDREKK</sequence>
<feature type="domain" description="Ig-like" evidence="4">
    <location>
        <begin position="417"/>
        <end position="497"/>
    </location>
</feature>
<evidence type="ECO:0000313" key="5">
    <source>
        <dbReference type="EMBL" id="GFO44628.1"/>
    </source>
</evidence>
<comment type="caution">
    <text evidence="5">The sequence shown here is derived from an EMBL/GenBank/DDBJ whole genome shotgun (WGS) entry which is preliminary data.</text>
</comment>
<proteinExistence type="predicted"/>
<feature type="transmembrane region" description="Helical" evidence="2">
    <location>
        <begin position="566"/>
        <end position="595"/>
    </location>
</feature>
<keyword evidence="6" id="KW-1185">Reference proteome</keyword>
<dbReference type="SMART" id="SM00179">
    <property type="entry name" value="EGF_CA"/>
    <property type="match status" value="1"/>
</dbReference>
<dbReference type="PROSITE" id="PS50835">
    <property type="entry name" value="IG_LIKE"/>
    <property type="match status" value="1"/>
</dbReference>
<dbReference type="InterPro" id="IPR036179">
    <property type="entry name" value="Ig-like_dom_sf"/>
</dbReference>
<dbReference type="Gene3D" id="2.60.40.10">
    <property type="entry name" value="Immunoglobulins"/>
    <property type="match status" value="1"/>
</dbReference>
<dbReference type="Proteomes" id="UP000735302">
    <property type="component" value="Unassembled WGS sequence"/>
</dbReference>
<accession>A0AAV4DK27</accession>
<dbReference type="AlphaFoldDB" id="A0AAV4DK27"/>
<keyword evidence="2" id="KW-0472">Membrane</keyword>
<dbReference type="SUPFAM" id="SSF48726">
    <property type="entry name" value="Immunoglobulin"/>
    <property type="match status" value="1"/>
</dbReference>